<accession>A0A1M7YI84</accession>
<evidence type="ECO:0000313" key="2">
    <source>
        <dbReference type="EMBL" id="SHO52321.1"/>
    </source>
</evidence>
<gene>
    <name evidence="2" type="ORF">SAMN02745220_04515</name>
</gene>
<keyword evidence="2" id="KW-0540">Nuclease</keyword>
<dbReference type="AlphaFoldDB" id="A0A1M7YI84"/>
<name>A0A1M7YI84_9BACT</name>
<sequence>MDIINILQTNLLKLSRQHTEETLGDRRDYLGASDIGQCPRKVIHERIHPHEHDLATLLRFERGHMAEEIVAKVFTAAGFTNFERQVEIMASSEVAPFIVHIDFVFTSWSSKVKSILEVKSCSVPSAPYGSWESQLYAQMGALAEQYPDYTIKGALLSLDLAAGEVGFFQGYQPNDTIFKHLKNKAEDMWIAYQAMLQGNEVELATEPGLLCGGYCNYLLNCPRFAAQEAPDLVGVVEDLQQLQAEEKQLKARIDPLKKNLLAVVQKVGTIKVNSSILRQRNQSRKSINLEKLETVLADLGQSISDFQEPSTCSSWLDIKRCKVA</sequence>
<feature type="coiled-coil region" evidence="1">
    <location>
        <begin position="232"/>
        <end position="259"/>
    </location>
</feature>
<dbReference type="EMBL" id="FRFE01000034">
    <property type="protein sequence ID" value="SHO52321.1"/>
    <property type="molecule type" value="Genomic_DNA"/>
</dbReference>
<dbReference type="Proteomes" id="UP000184603">
    <property type="component" value="Unassembled WGS sequence"/>
</dbReference>
<dbReference type="RefSeq" id="WP_084554377.1">
    <property type="nucleotide sequence ID" value="NZ_FRFE01000034.1"/>
</dbReference>
<dbReference type="GO" id="GO:0004527">
    <property type="term" value="F:exonuclease activity"/>
    <property type="evidence" value="ECO:0007669"/>
    <property type="project" value="UniProtKB-KW"/>
</dbReference>
<evidence type="ECO:0000256" key="1">
    <source>
        <dbReference type="SAM" id="Coils"/>
    </source>
</evidence>
<dbReference type="STRING" id="1121416.SAMN02745220_04515"/>
<dbReference type="InterPro" id="IPR011604">
    <property type="entry name" value="PDDEXK-like_dom_sf"/>
</dbReference>
<protein>
    <submittedName>
        <fullName evidence="2">CRISPR-associated exonuclease Cas4</fullName>
    </submittedName>
</protein>
<keyword evidence="2" id="KW-0378">Hydrolase</keyword>
<organism evidence="2 3">
    <name type="scientific">Desulfopila aestuarii DSM 18488</name>
    <dbReference type="NCBI Taxonomy" id="1121416"/>
    <lineage>
        <taxon>Bacteria</taxon>
        <taxon>Pseudomonadati</taxon>
        <taxon>Thermodesulfobacteriota</taxon>
        <taxon>Desulfobulbia</taxon>
        <taxon>Desulfobulbales</taxon>
        <taxon>Desulfocapsaceae</taxon>
        <taxon>Desulfopila</taxon>
    </lineage>
</organism>
<dbReference type="Gene3D" id="3.90.320.10">
    <property type="match status" value="1"/>
</dbReference>
<keyword evidence="1" id="KW-0175">Coiled coil</keyword>
<reference evidence="2 3" key="1">
    <citation type="submission" date="2016-12" db="EMBL/GenBank/DDBJ databases">
        <authorList>
            <person name="Song W.-J."/>
            <person name="Kurnit D.M."/>
        </authorList>
    </citation>
    <scope>NUCLEOTIDE SEQUENCE [LARGE SCALE GENOMIC DNA]</scope>
    <source>
        <strain evidence="2 3">DSM 18488</strain>
    </source>
</reference>
<dbReference type="OrthoDB" id="5391691at2"/>
<keyword evidence="2" id="KW-0269">Exonuclease</keyword>
<keyword evidence="3" id="KW-1185">Reference proteome</keyword>
<evidence type="ECO:0000313" key="3">
    <source>
        <dbReference type="Proteomes" id="UP000184603"/>
    </source>
</evidence>
<proteinExistence type="predicted"/>